<accession>A0A9P5TLA5</accession>
<sequence>MDMFPNGEQCCSTVHISYQGINIDAIFNNLFEAANGSYNISLSREAFSQFAPLEVGEIYPVVWNL</sequence>
<dbReference type="OrthoDB" id="2886481at2759"/>
<protein>
    <submittedName>
        <fullName evidence="1">Uncharacterized protein</fullName>
    </submittedName>
</protein>
<dbReference type="EMBL" id="JADNYJ010000076">
    <property type="protein sequence ID" value="KAF8890289.1"/>
    <property type="molecule type" value="Genomic_DNA"/>
</dbReference>
<dbReference type="Gene3D" id="2.40.40.10">
    <property type="entry name" value="RlpA-like domain"/>
    <property type="match status" value="1"/>
</dbReference>
<name>A0A9P5TLA5_GYMJU</name>
<proteinExistence type="predicted"/>
<dbReference type="Proteomes" id="UP000724874">
    <property type="component" value="Unassembled WGS sequence"/>
</dbReference>
<organism evidence="1 2">
    <name type="scientific">Gymnopilus junonius</name>
    <name type="common">Spectacular rustgill mushroom</name>
    <name type="synonym">Gymnopilus spectabilis subsp. junonius</name>
    <dbReference type="NCBI Taxonomy" id="109634"/>
    <lineage>
        <taxon>Eukaryota</taxon>
        <taxon>Fungi</taxon>
        <taxon>Dikarya</taxon>
        <taxon>Basidiomycota</taxon>
        <taxon>Agaricomycotina</taxon>
        <taxon>Agaricomycetes</taxon>
        <taxon>Agaricomycetidae</taxon>
        <taxon>Agaricales</taxon>
        <taxon>Agaricineae</taxon>
        <taxon>Hymenogastraceae</taxon>
        <taxon>Gymnopilus</taxon>
    </lineage>
</organism>
<comment type="caution">
    <text evidence="1">The sequence shown here is derived from an EMBL/GenBank/DDBJ whole genome shotgun (WGS) entry which is preliminary data.</text>
</comment>
<dbReference type="AlphaFoldDB" id="A0A9P5TLA5"/>
<reference evidence="1" key="1">
    <citation type="submission" date="2020-11" db="EMBL/GenBank/DDBJ databases">
        <authorList>
            <consortium name="DOE Joint Genome Institute"/>
            <person name="Ahrendt S."/>
            <person name="Riley R."/>
            <person name="Andreopoulos W."/>
            <person name="LaButti K."/>
            <person name="Pangilinan J."/>
            <person name="Ruiz-duenas F.J."/>
            <person name="Barrasa J.M."/>
            <person name="Sanchez-Garcia M."/>
            <person name="Camarero S."/>
            <person name="Miyauchi S."/>
            <person name="Serrano A."/>
            <person name="Linde D."/>
            <person name="Babiker R."/>
            <person name="Drula E."/>
            <person name="Ayuso-Fernandez I."/>
            <person name="Pacheco R."/>
            <person name="Padilla G."/>
            <person name="Ferreira P."/>
            <person name="Barriuso J."/>
            <person name="Kellner H."/>
            <person name="Castanera R."/>
            <person name="Alfaro M."/>
            <person name="Ramirez L."/>
            <person name="Pisabarro A.G."/>
            <person name="Kuo A."/>
            <person name="Tritt A."/>
            <person name="Lipzen A."/>
            <person name="He G."/>
            <person name="Yan M."/>
            <person name="Ng V."/>
            <person name="Cullen D."/>
            <person name="Martin F."/>
            <person name="Rosso M.-N."/>
            <person name="Henrissat B."/>
            <person name="Hibbett D."/>
            <person name="Martinez A.T."/>
            <person name="Grigoriev I.V."/>
        </authorList>
    </citation>
    <scope>NUCLEOTIDE SEQUENCE</scope>
    <source>
        <strain evidence="1">AH 44721</strain>
    </source>
</reference>
<keyword evidence="2" id="KW-1185">Reference proteome</keyword>
<dbReference type="InterPro" id="IPR036908">
    <property type="entry name" value="RlpA-like_sf"/>
</dbReference>
<gene>
    <name evidence="1" type="ORF">CPB84DRAFT_1849178</name>
</gene>
<evidence type="ECO:0000313" key="2">
    <source>
        <dbReference type="Proteomes" id="UP000724874"/>
    </source>
</evidence>
<evidence type="ECO:0000313" key="1">
    <source>
        <dbReference type="EMBL" id="KAF8890289.1"/>
    </source>
</evidence>